<dbReference type="Proteomes" id="UP000759131">
    <property type="component" value="Unassembled WGS sequence"/>
</dbReference>
<feature type="non-terminal residue" evidence="2">
    <location>
        <position position="307"/>
    </location>
</feature>
<proteinExistence type="predicted"/>
<organism evidence="2">
    <name type="scientific">Medioppia subpectinata</name>
    <dbReference type="NCBI Taxonomy" id="1979941"/>
    <lineage>
        <taxon>Eukaryota</taxon>
        <taxon>Metazoa</taxon>
        <taxon>Ecdysozoa</taxon>
        <taxon>Arthropoda</taxon>
        <taxon>Chelicerata</taxon>
        <taxon>Arachnida</taxon>
        <taxon>Acari</taxon>
        <taxon>Acariformes</taxon>
        <taxon>Sarcoptiformes</taxon>
        <taxon>Oribatida</taxon>
        <taxon>Brachypylina</taxon>
        <taxon>Oppioidea</taxon>
        <taxon>Oppiidae</taxon>
        <taxon>Medioppia</taxon>
    </lineage>
</organism>
<protein>
    <submittedName>
        <fullName evidence="2">Uncharacterized protein</fullName>
    </submittedName>
</protein>
<gene>
    <name evidence="2" type="ORF">OSB1V03_LOCUS16154</name>
</gene>
<feature type="region of interest" description="Disordered" evidence="1">
    <location>
        <begin position="18"/>
        <end position="43"/>
    </location>
</feature>
<dbReference type="OrthoDB" id="6365676at2759"/>
<evidence type="ECO:0000256" key="1">
    <source>
        <dbReference type="SAM" id="MobiDB-lite"/>
    </source>
</evidence>
<sequence>MSATTNGNQSIDEFVVTDNQDSSQTVNQTQQQSGSGGQSAQQPSPLALLAATCSKIGSPCELAAEGTGGQPNATTTTTVKLVSGGQNQVLHASDFAHLFPVHSGQTLGVLNPDGTVTQLNPQVVVSSAAAVGTPIKSITSVANTNALSNATQIYSTGTAAGNAGIYSILQPQQLQIDGQEAIFIPGGQQAIQLSGNQLMASPNQTVVRQQTAQQSQQQQQQTVFIPGIGNVTIAGAGQQYATGGQTVAVRQGNVVQTIQLPVQQTIPVQAISTQNGQTILQTIHLPIQALQSLNASNIQHLMPQMQQ</sequence>
<accession>A0A7R9L872</accession>
<feature type="compositionally biased region" description="Low complexity" evidence="1">
    <location>
        <begin position="20"/>
        <end position="43"/>
    </location>
</feature>
<reference evidence="2" key="1">
    <citation type="submission" date="2020-11" db="EMBL/GenBank/DDBJ databases">
        <authorList>
            <person name="Tran Van P."/>
        </authorList>
    </citation>
    <scope>NUCLEOTIDE SEQUENCE</scope>
</reference>
<dbReference type="EMBL" id="CAJPIZ010017634">
    <property type="protein sequence ID" value="CAG2116193.1"/>
    <property type="molecule type" value="Genomic_DNA"/>
</dbReference>
<dbReference type="EMBL" id="OC872209">
    <property type="protein sequence ID" value="CAD7635763.1"/>
    <property type="molecule type" value="Genomic_DNA"/>
</dbReference>
<evidence type="ECO:0000313" key="2">
    <source>
        <dbReference type="EMBL" id="CAD7635763.1"/>
    </source>
</evidence>
<name>A0A7R9L872_9ACAR</name>
<keyword evidence="3" id="KW-1185">Reference proteome</keyword>
<dbReference type="AlphaFoldDB" id="A0A7R9L872"/>
<evidence type="ECO:0000313" key="3">
    <source>
        <dbReference type="Proteomes" id="UP000759131"/>
    </source>
</evidence>